<feature type="coiled-coil region" evidence="1">
    <location>
        <begin position="180"/>
        <end position="214"/>
    </location>
</feature>
<sequence length="241" mass="27919">MREVLMRKYITLALMLSIALLAAACSDGTADKQESTPEDATSEQQKKELTFDNKERVAEDTSVVSVNGNEIKGDDYNSVYTRVKTMLHNYGQDVSDLDFIKEQTITLLVDEELIRQDAADKGIEVTEEEAQTELEAIKKETGEEQFNNMLEQFQMNEEDFKDQLINDLITVQYMDNQFEIEVTDEEIQEYYDKLKEQNEEIEELAEIKERIESAIYSQKQSEQLQVKVEELRKDAEVETLI</sequence>
<dbReference type="PROSITE" id="PS51257">
    <property type="entry name" value="PROKAR_LIPOPROTEIN"/>
    <property type="match status" value="1"/>
</dbReference>
<feature type="chain" id="PRO_5039058547" description="Peptidylprolyl isomerase" evidence="3">
    <location>
        <begin position="25"/>
        <end position="241"/>
    </location>
</feature>
<name>A0A345PD78_9BACI</name>
<gene>
    <name evidence="4" type="ORF">CUC15_02725</name>
</gene>
<evidence type="ECO:0000313" key="5">
    <source>
        <dbReference type="Proteomes" id="UP000253908"/>
    </source>
</evidence>
<evidence type="ECO:0000313" key="4">
    <source>
        <dbReference type="EMBL" id="AXI07958.1"/>
    </source>
</evidence>
<dbReference type="OrthoDB" id="2969382at2"/>
<evidence type="ECO:0000256" key="3">
    <source>
        <dbReference type="SAM" id="SignalP"/>
    </source>
</evidence>
<dbReference type="EMBL" id="CP024848">
    <property type="protein sequence ID" value="AXI07958.1"/>
    <property type="molecule type" value="Genomic_DNA"/>
</dbReference>
<dbReference type="InterPro" id="IPR027304">
    <property type="entry name" value="Trigger_fact/SurA_dom_sf"/>
</dbReference>
<dbReference type="Pfam" id="PF13624">
    <property type="entry name" value="SurA_N_3"/>
    <property type="match status" value="1"/>
</dbReference>
<feature type="region of interest" description="Disordered" evidence="2">
    <location>
        <begin position="30"/>
        <end position="50"/>
    </location>
</feature>
<keyword evidence="1" id="KW-0175">Coiled coil</keyword>
<dbReference type="Proteomes" id="UP000253908">
    <property type="component" value="Chromosome"/>
</dbReference>
<reference evidence="5" key="1">
    <citation type="submission" date="2017-11" db="EMBL/GenBank/DDBJ databases">
        <authorList>
            <person name="Zhu W."/>
        </authorList>
    </citation>
    <scope>NUCLEOTIDE SEQUENCE [LARGE SCALE GENOMIC DNA]</scope>
    <source>
        <strain evidence="5">160</strain>
    </source>
</reference>
<feature type="signal peptide" evidence="3">
    <location>
        <begin position="1"/>
        <end position="24"/>
    </location>
</feature>
<dbReference type="AlphaFoldDB" id="A0A345PD78"/>
<proteinExistence type="predicted"/>
<evidence type="ECO:0000256" key="1">
    <source>
        <dbReference type="SAM" id="Coils"/>
    </source>
</evidence>
<dbReference type="InterPro" id="IPR050245">
    <property type="entry name" value="PrsA_foldase"/>
</dbReference>
<dbReference type="SUPFAM" id="SSF109998">
    <property type="entry name" value="Triger factor/SurA peptide-binding domain-like"/>
    <property type="match status" value="1"/>
</dbReference>
<keyword evidence="5" id="KW-1185">Reference proteome</keyword>
<organism evidence="4 5">
    <name type="scientific">Oceanobacillus zhaokaii</name>
    <dbReference type="NCBI Taxonomy" id="2052660"/>
    <lineage>
        <taxon>Bacteria</taxon>
        <taxon>Bacillati</taxon>
        <taxon>Bacillota</taxon>
        <taxon>Bacilli</taxon>
        <taxon>Bacillales</taxon>
        <taxon>Bacillaceae</taxon>
        <taxon>Oceanobacillus</taxon>
    </lineage>
</organism>
<evidence type="ECO:0008006" key="6">
    <source>
        <dbReference type="Google" id="ProtNLM"/>
    </source>
</evidence>
<dbReference type="PANTHER" id="PTHR47245">
    <property type="entry name" value="PEPTIDYLPROLYL ISOMERASE"/>
    <property type="match status" value="1"/>
</dbReference>
<keyword evidence="3" id="KW-0732">Signal</keyword>
<evidence type="ECO:0000256" key="2">
    <source>
        <dbReference type="SAM" id="MobiDB-lite"/>
    </source>
</evidence>
<dbReference type="KEGG" id="ocn:CUC15_02725"/>
<dbReference type="PANTHER" id="PTHR47245:SF2">
    <property type="entry name" value="PEPTIDYL-PROLYL CIS-TRANS ISOMERASE HP_0175-RELATED"/>
    <property type="match status" value="1"/>
</dbReference>
<accession>A0A345PD78</accession>
<dbReference type="Gene3D" id="1.10.4030.10">
    <property type="entry name" value="Porin chaperone SurA, peptide-binding domain"/>
    <property type="match status" value="1"/>
</dbReference>
<protein>
    <recommendedName>
        <fullName evidence="6">Peptidylprolyl isomerase</fullName>
    </recommendedName>
</protein>